<dbReference type="InterPro" id="IPR002925">
    <property type="entry name" value="Dienelactn_hydro"/>
</dbReference>
<evidence type="ECO:0000313" key="4">
    <source>
        <dbReference type="Proteomes" id="UP000827549"/>
    </source>
</evidence>
<feature type="region of interest" description="Disordered" evidence="1">
    <location>
        <begin position="1"/>
        <end position="26"/>
    </location>
</feature>
<proteinExistence type="predicted"/>
<dbReference type="PANTHER" id="PTHR47668">
    <property type="entry name" value="DIENELACTONE HYDROLASE FAMILY PROTEIN (AFU_ORTHOLOGUE AFUA_6G01940)"/>
    <property type="match status" value="1"/>
</dbReference>
<dbReference type="Gene3D" id="3.40.50.1820">
    <property type="entry name" value="alpha/beta hydrolase"/>
    <property type="match status" value="1"/>
</dbReference>
<dbReference type="RefSeq" id="XP_062623015.1">
    <property type="nucleotide sequence ID" value="XM_062767031.1"/>
</dbReference>
<dbReference type="AlphaFoldDB" id="A0AAF0XZG8"/>
<evidence type="ECO:0000256" key="1">
    <source>
        <dbReference type="SAM" id="MobiDB-lite"/>
    </source>
</evidence>
<evidence type="ECO:0000259" key="2">
    <source>
        <dbReference type="Pfam" id="PF01738"/>
    </source>
</evidence>
<dbReference type="SUPFAM" id="SSF53474">
    <property type="entry name" value="alpha/beta-Hydrolases"/>
    <property type="match status" value="1"/>
</dbReference>
<organism evidence="3 4">
    <name type="scientific">Vanrija pseudolonga</name>
    <dbReference type="NCBI Taxonomy" id="143232"/>
    <lineage>
        <taxon>Eukaryota</taxon>
        <taxon>Fungi</taxon>
        <taxon>Dikarya</taxon>
        <taxon>Basidiomycota</taxon>
        <taxon>Agaricomycotina</taxon>
        <taxon>Tremellomycetes</taxon>
        <taxon>Trichosporonales</taxon>
        <taxon>Trichosporonaceae</taxon>
        <taxon>Vanrija</taxon>
    </lineage>
</organism>
<dbReference type="GeneID" id="87803845"/>
<dbReference type="PANTHER" id="PTHR47668:SF1">
    <property type="entry name" value="DIENELACTONE HYDROLASE DOMAIN-CONTAINING PROTEIN-RELATED"/>
    <property type="match status" value="1"/>
</dbReference>
<reference evidence="3" key="1">
    <citation type="submission" date="2023-10" db="EMBL/GenBank/DDBJ databases">
        <authorList>
            <person name="Noh H."/>
        </authorList>
    </citation>
    <scope>NUCLEOTIDE SEQUENCE</scope>
    <source>
        <strain evidence="3">DUCC4014</strain>
    </source>
</reference>
<dbReference type="Proteomes" id="UP000827549">
    <property type="component" value="Chromosome 1"/>
</dbReference>
<sequence length="276" mass="30821">MSKAEGTTCCPPSAPKPKVAHPVSEQGAYEPRGKLVKAGDFEQVYVTGPDDAEHAILVVYDIFGFWETTLRGSDLLVSNLQLTLPHKVFMPDLFRGKPFPPDKDGDKEELGKFFAGTANLEKRLPEVIKFAEYLKNERGFHSVSLLGYCWGGKITLLSLSSQLPHHESSVFTCGATVHPAMIAVDDGKHLDRPLAFFPSKDEPKDVIDSIVSAMQHKKFEEQCAYHFYNTVHHGWAAARADLNDPENFKQYEDVYQRLADYFARVDCASSPGQSRL</sequence>
<dbReference type="Pfam" id="PF01738">
    <property type="entry name" value="DLH"/>
    <property type="match status" value="1"/>
</dbReference>
<dbReference type="InterPro" id="IPR029058">
    <property type="entry name" value="AB_hydrolase_fold"/>
</dbReference>
<name>A0AAF0XZG8_9TREE</name>
<protein>
    <submittedName>
        <fullName evidence="3">Purtative AIM2 family protein</fullName>
    </submittedName>
</protein>
<keyword evidence="4" id="KW-1185">Reference proteome</keyword>
<dbReference type="EMBL" id="CP086714">
    <property type="protein sequence ID" value="WOO76983.1"/>
    <property type="molecule type" value="Genomic_DNA"/>
</dbReference>
<gene>
    <name evidence="3" type="primary">SPBC30D10.14_2</name>
    <name evidence="3" type="ORF">LOC62_01G000587</name>
</gene>
<evidence type="ECO:0000313" key="3">
    <source>
        <dbReference type="EMBL" id="WOO76983.1"/>
    </source>
</evidence>
<accession>A0AAF0XZG8</accession>
<feature type="domain" description="Dienelactone hydrolase" evidence="2">
    <location>
        <begin position="44"/>
        <end position="264"/>
    </location>
</feature>
<dbReference type="GO" id="GO:0016787">
    <property type="term" value="F:hydrolase activity"/>
    <property type="evidence" value="ECO:0007669"/>
    <property type="project" value="InterPro"/>
</dbReference>